<dbReference type="AlphaFoldDB" id="A0A7T5UID1"/>
<evidence type="ECO:0000256" key="2">
    <source>
        <dbReference type="ARBA" id="ARBA00006763"/>
    </source>
</evidence>
<comment type="catalytic activity">
    <reaction evidence="1">
        <text>AMP + H2O = D-ribose 5-phosphate + adenine</text>
        <dbReference type="Rhea" id="RHEA:20129"/>
        <dbReference type="ChEBI" id="CHEBI:15377"/>
        <dbReference type="ChEBI" id="CHEBI:16708"/>
        <dbReference type="ChEBI" id="CHEBI:78346"/>
        <dbReference type="ChEBI" id="CHEBI:456215"/>
        <dbReference type="EC" id="3.2.2.4"/>
    </reaction>
</comment>
<dbReference type="EC" id="3.2.2.4" evidence="3"/>
<dbReference type="GO" id="GO:0008714">
    <property type="term" value="F:AMP nucleosidase activity"/>
    <property type="evidence" value="ECO:0007669"/>
    <property type="project" value="UniProtKB-EC"/>
</dbReference>
<dbReference type="EMBL" id="CP066681">
    <property type="protein sequence ID" value="QQG36876.1"/>
    <property type="molecule type" value="Genomic_DNA"/>
</dbReference>
<organism evidence="5 6">
    <name type="scientific">Micavibrio aeruginosavorus</name>
    <dbReference type="NCBI Taxonomy" id="349221"/>
    <lineage>
        <taxon>Bacteria</taxon>
        <taxon>Pseudomonadati</taxon>
        <taxon>Bdellovibrionota</taxon>
        <taxon>Bdellovibrionia</taxon>
        <taxon>Bdellovibrionales</taxon>
        <taxon>Pseudobdellovibrionaceae</taxon>
        <taxon>Micavibrio</taxon>
    </lineage>
</organism>
<dbReference type="SUPFAM" id="SSF102405">
    <property type="entry name" value="MCP/YpsA-like"/>
    <property type="match status" value="1"/>
</dbReference>
<dbReference type="Proteomes" id="UP000595362">
    <property type="component" value="Chromosome"/>
</dbReference>
<evidence type="ECO:0000256" key="3">
    <source>
        <dbReference type="ARBA" id="ARBA00011985"/>
    </source>
</evidence>
<accession>A0A7T5UID1</accession>
<gene>
    <name evidence="5" type="ORF">HYS17_03640</name>
</gene>
<dbReference type="GO" id="GO:0005829">
    <property type="term" value="C:cytosol"/>
    <property type="evidence" value="ECO:0007669"/>
    <property type="project" value="TreeGrafter"/>
</dbReference>
<dbReference type="PANTHER" id="PTHR31223">
    <property type="entry name" value="LOG FAMILY PROTEIN YJL055W"/>
    <property type="match status" value="1"/>
</dbReference>
<dbReference type="InterPro" id="IPR031100">
    <property type="entry name" value="LOG_fam"/>
</dbReference>
<sequence length="198" mass="22077">MSRLSLALYGGSRDGNDPFFAEEARALGGLIGRHDVLLKYGGSAKGLMGAFARGFVDSARDYKSEAQLYGVMPHKYFFEGDVAALGFKYSLTETMSERKAYFVRDTQAFIVLPGGTGTLDEIFESVEIDNNVKDAEGNRLPVRPLYFLNTRGYYDHMLAQLRHAEKLGFISSHSGLDHFRVEETPAALYERIKKETGI</sequence>
<evidence type="ECO:0000313" key="5">
    <source>
        <dbReference type="EMBL" id="QQG36876.1"/>
    </source>
</evidence>
<dbReference type="PANTHER" id="PTHR31223:SF70">
    <property type="entry name" value="LOG FAMILY PROTEIN YJL055W"/>
    <property type="match status" value="1"/>
</dbReference>
<dbReference type="GO" id="GO:0009691">
    <property type="term" value="P:cytokinin biosynthetic process"/>
    <property type="evidence" value="ECO:0007669"/>
    <property type="project" value="TreeGrafter"/>
</dbReference>
<evidence type="ECO:0000256" key="4">
    <source>
        <dbReference type="ARBA" id="ARBA00031983"/>
    </source>
</evidence>
<comment type="similarity">
    <text evidence="2">Belongs to the LOG family.</text>
</comment>
<reference evidence="5 6" key="1">
    <citation type="submission" date="2020-07" db="EMBL/GenBank/DDBJ databases">
        <title>Huge and variable diversity of episymbiotic CPR bacteria and DPANN archaea in groundwater ecosystems.</title>
        <authorList>
            <person name="He C.Y."/>
            <person name="Keren R."/>
            <person name="Whittaker M."/>
            <person name="Farag I.F."/>
            <person name="Doudna J."/>
            <person name="Cate J.H.D."/>
            <person name="Banfield J.F."/>
        </authorList>
    </citation>
    <scope>NUCLEOTIDE SEQUENCE [LARGE SCALE GENOMIC DNA]</scope>
    <source>
        <strain evidence="5">NC_groundwater_70_Ag_B-0.1um_54_66</strain>
    </source>
</reference>
<dbReference type="Pfam" id="PF03641">
    <property type="entry name" value="Lysine_decarbox"/>
    <property type="match status" value="1"/>
</dbReference>
<dbReference type="Gene3D" id="3.40.50.450">
    <property type="match status" value="1"/>
</dbReference>
<evidence type="ECO:0000313" key="6">
    <source>
        <dbReference type="Proteomes" id="UP000595362"/>
    </source>
</evidence>
<name>A0A7T5UID1_9BACT</name>
<protein>
    <recommendedName>
        <fullName evidence="4">AMP nucleosidase</fullName>
        <ecNumber evidence="3">3.2.2.4</ecNumber>
    </recommendedName>
    <alternativeName>
        <fullName evidence="4">AMP nucleosidase</fullName>
    </alternativeName>
</protein>
<evidence type="ECO:0000256" key="1">
    <source>
        <dbReference type="ARBA" id="ARBA00000274"/>
    </source>
</evidence>
<proteinExistence type="inferred from homology"/>